<accession>A0ABU7CK55</accession>
<dbReference type="EMBL" id="JAHUTI010091334">
    <property type="protein sequence ID" value="MED6262018.1"/>
    <property type="molecule type" value="Genomic_DNA"/>
</dbReference>
<reference evidence="1 2" key="1">
    <citation type="submission" date="2021-07" db="EMBL/GenBank/DDBJ databases">
        <authorList>
            <person name="Palmer J.M."/>
        </authorList>
    </citation>
    <scope>NUCLEOTIDE SEQUENCE [LARGE SCALE GENOMIC DNA]</scope>
    <source>
        <strain evidence="1 2">AT_MEX2019</strain>
        <tissue evidence="1">Muscle</tissue>
    </source>
</reference>
<organism evidence="1 2">
    <name type="scientific">Ataeniobius toweri</name>
    <dbReference type="NCBI Taxonomy" id="208326"/>
    <lineage>
        <taxon>Eukaryota</taxon>
        <taxon>Metazoa</taxon>
        <taxon>Chordata</taxon>
        <taxon>Craniata</taxon>
        <taxon>Vertebrata</taxon>
        <taxon>Euteleostomi</taxon>
        <taxon>Actinopterygii</taxon>
        <taxon>Neopterygii</taxon>
        <taxon>Teleostei</taxon>
        <taxon>Neoteleostei</taxon>
        <taxon>Acanthomorphata</taxon>
        <taxon>Ovalentaria</taxon>
        <taxon>Atherinomorphae</taxon>
        <taxon>Cyprinodontiformes</taxon>
        <taxon>Goodeidae</taxon>
        <taxon>Ataeniobius</taxon>
    </lineage>
</organism>
<name>A0ABU7CK55_9TELE</name>
<keyword evidence="2" id="KW-1185">Reference proteome</keyword>
<comment type="caution">
    <text evidence="1">The sequence shown here is derived from an EMBL/GenBank/DDBJ whole genome shotgun (WGS) entry which is preliminary data.</text>
</comment>
<evidence type="ECO:0000313" key="1">
    <source>
        <dbReference type="EMBL" id="MED6262018.1"/>
    </source>
</evidence>
<protein>
    <submittedName>
        <fullName evidence="1">Uncharacterized protein</fullName>
    </submittedName>
</protein>
<gene>
    <name evidence="1" type="ORF">ATANTOWER_013400</name>
</gene>
<sequence length="99" mass="11098">MRTIFNVCCSCTPLSAILIRDKKQSSSPEYSISLMRYERKAEIVCCFHSNPLSHLISGGLIIEASGQQDALTGLYLLFTPHLPSKPLLFSLLVTRCFYL</sequence>
<proteinExistence type="predicted"/>
<dbReference type="Proteomes" id="UP001345963">
    <property type="component" value="Unassembled WGS sequence"/>
</dbReference>
<evidence type="ECO:0000313" key="2">
    <source>
        <dbReference type="Proteomes" id="UP001345963"/>
    </source>
</evidence>